<sequence>MTERFSFKAEDVGDVKQEAMSWADRKLIKNEDGKPSFPKKFARRGPNSRESAPDPFPETLPIGDASLARHDAGASNFDPTQMRSNLTKKRAEITKMNFEARLTQTARAEILNKEEGGFLETDDDAFTRNISQRQIVDSVDMASASKHFDLHLEQFGPYKIDYTDNGRHLLIGGKRGHIAAFDWHTKHLHTENNVMEAVRDVKFLHTHNMMAVSQKNYTYIYDNVGTELHCLKNFHQVLQLEFLSKHFLLVGGGRNSFLRYLDVSVGQLVTEFPTRQGPLDVMCQNPTNAIIHTGHSDGTVSLWSPNSKEPLVRMLTHNGIVRGLAVDNTGHYMVSTGGEGKCKIWDLRMYKQIAAYRMPSLIGRVAISDTRTVACAVGNTVQTFKDMHLGLTREPYLVHRCAGVVSDLRFVPFEDVLGVGHSAGFTSLLIPGSGQANVDLMRANPYETSKQRKEREVKQLLEKIPCEMITLDPDDIARVDTETLERKEDERKKSLLLGNRPPIKFTPRHRMKGRGSALNKERRRETVTQMKRRGRNDEIKQIENEYLTDEPREKPKKAKQDDATPSQHVLDRFRVKS</sequence>
<dbReference type="PROSITE" id="PS50082">
    <property type="entry name" value="WD_REPEATS_2"/>
    <property type="match status" value="1"/>
</dbReference>
<evidence type="ECO:0000313" key="9">
    <source>
        <dbReference type="EMBL" id="CAJ0587374.1"/>
    </source>
</evidence>
<keyword evidence="2" id="KW-0698">rRNA processing</keyword>
<feature type="region of interest" description="Disordered" evidence="7">
    <location>
        <begin position="29"/>
        <end position="60"/>
    </location>
</feature>
<dbReference type="InterPro" id="IPR040315">
    <property type="entry name" value="WDR46/Utp7"/>
</dbReference>
<proteinExistence type="predicted"/>
<dbReference type="InterPro" id="IPR012952">
    <property type="entry name" value="BING4_C_dom"/>
</dbReference>
<accession>A0AA36GBC1</accession>
<dbReference type="SUPFAM" id="SSF50978">
    <property type="entry name" value="WD40 repeat-like"/>
    <property type="match status" value="1"/>
</dbReference>
<keyword evidence="10" id="KW-1185">Reference proteome</keyword>
<feature type="region of interest" description="Disordered" evidence="7">
    <location>
        <begin position="482"/>
        <end position="577"/>
    </location>
</feature>
<evidence type="ECO:0000256" key="3">
    <source>
        <dbReference type="ARBA" id="ARBA00022574"/>
    </source>
</evidence>
<feature type="compositionally biased region" description="Basic and acidic residues" evidence="7">
    <location>
        <begin position="482"/>
        <end position="493"/>
    </location>
</feature>
<dbReference type="PANTHER" id="PTHR14085:SF3">
    <property type="entry name" value="WD REPEAT-CONTAINING PROTEIN 46"/>
    <property type="match status" value="1"/>
</dbReference>
<dbReference type="SMART" id="SM01033">
    <property type="entry name" value="BING4CT"/>
    <property type="match status" value="1"/>
</dbReference>
<dbReference type="Gene3D" id="2.130.10.10">
    <property type="entry name" value="YVTN repeat-like/Quinoprotein amine dehydrogenase"/>
    <property type="match status" value="1"/>
</dbReference>
<feature type="repeat" description="WD" evidence="6">
    <location>
        <begin position="314"/>
        <end position="355"/>
    </location>
</feature>
<evidence type="ECO:0000256" key="6">
    <source>
        <dbReference type="PROSITE-ProRule" id="PRU00221"/>
    </source>
</evidence>
<protein>
    <recommendedName>
        <fullName evidence="8">BING4 C-terminal domain-containing protein</fullName>
    </recommendedName>
</protein>
<evidence type="ECO:0000256" key="1">
    <source>
        <dbReference type="ARBA" id="ARBA00004604"/>
    </source>
</evidence>
<reference evidence="9" key="1">
    <citation type="submission" date="2023-06" db="EMBL/GenBank/DDBJ databases">
        <authorList>
            <person name="Delattre M."/>
        </authorList>
    </citation>
    <scope>NUCLEOTIDE SEQUENCE</scope>
    <source>
        <strain evidence="9">AF72</strain>
    </source>
</reference>
<dbReference type="InterPro" id="IPR001680">
    <property type="entry name" value="WD40_rpt"/>
</dbReference>
<dbReference type="Proteomes" id="UP001177023">
    <property type="component" value="Unassembled WGS sequence"/>
</dbReference>
<feature type="non-terminal residue" evidence="9">
    <location>
        <position position="577"/>
    </location>
</feature>
<comment type="subcellular location">
    <subcellularLocation>
        <location evidence="1">Nucleus</location>
        <location evidence="1">Nucleolus</location>
    </subcellularLocation>
</comment>
<dbReference type="GO" id="GO:0032040">
    <property type="term" value="C:small-subunit processome"/>
    <property type="evidence" value="ECO:0007669"/>
    <property type="project" value="TreeGrafter"/>
</dbReference>
<dbReference type="FunFam" id="2.130.10.10:FF:000378">
    <property type="entry name" value="U3 small nucleolar RNA-associated protein 7"/>
    <property type="match status" value="1"/>
</dbReference>
<feature type="compositionally biased region" description="Basic and acidic residues" evidence="7">
    <location>
        <begin position="535"/>
        <end position="562"/>
    </location>
</feature>
<dbReference type="GO" id="GO:0000462">
    <property type="term" value="P:maturation of SSU-rRNA from tricistronic rRNA transcript (SSU-rRNA, 5.8S rRNA, LSU-rRNA)"/>
    <property type="evidence" value="ECO:0007669"/>
    <property type="project" value="TreeGrafter"/>
</dbReference>
<dbReference type="Pfam" id="PF00400">
    <property type="entry name" value="WD40"/>
    <property type="match status" value="1"/>
</dbReference>
<evidence type="ECO:0000256" key="7">
    <source>
        <dbReference type="SAM" id="MobiDB-lite"/>
    </source>
</evidence>
<evidence type="ECO:0000259" key="8">
    <source>
        <dbReference type="SMART" id="SM01033"/>
    </source>
</evidence>
<organism evidence="9 10">
    <name type="scientific">Mesorhabditis spiculigera</name>
    <dbReference type="NCBI Taxonomy" id="96644"/>
    <lineage>
        <taxon>Eukaryota</taxon>
        <taxon>Metazoa</taxon>
        <taxon>Ecdysozoa</taxon>
        <taxon>Nematoda</taxon>
        <taxon>Chromadorea</taxon>
        <taxon>Rhabditida</taxon>
        <taxon>Rhabditina</taxon>
        <taxon>Rhabditomorpha</taxon>
        <taxon>Rhabditoidea</taxon>
        <taxon>Rhabditidae</taxon>
        <taxon>Mesorhabditinae</taxon>
        <taxon>Mesorhabditis</taxon>
    </lineage>
</organism>
<evidence type="ECO:0000256" key="5">
    <source>
        <dbReference type="ARBA" id="ARBA00023242"/>
    </source>
</evidence>
<dbReference type="SMART" id="SM00320">
    <property type="entry name" value="WD40"/>
    <property type="match status" value="4"/>
</dbReference>
<dbReference type="PANTHER" id="PTHR14085">
    <property type="entry name" value="WD-REPEAT PROTEIN BING4"/>
    <property type="match status" value="1"/>
</dbReference>
<dbReference type="EMBL" id="CATQJA010002710">
    <property type="protein sequence ID" value="CAJ0587374.1"/>
    <property type="molecule type" value="Genomic_DNA"/>
</dbReference>
<evidence type="ECO:0000313" key="10">
    <source>
        <dbReference type="Proteomes" id="UP001177023"/>
    </source>
</evidence>
<gene>
    <name evidence="9" type="ORF">MSPICULIGERA_LOCUS25345</name>
</gene>
<keyword evidence="3 6" id="KW-0853">WD repeat</keyword>
<name>A0AA36GBC1_9BILA</name>
<keyword evidence="4" id="KW-0677">Repeat</keyword>
<evidence type="ECO:0000256" key="2">
    <source>
        <dbReference type="ARBA" id="ARBA00022552"/>
    </source>
</evidence>
<dbReference type="InterPro" id="IPR015943">
    <property type="entry name" value="WD40/YVTN_repeat-like_dom_sf"/>
</dbReference>
<dbReference type="Pfam" id="PF08149">
    <property type="entry name" value="BING4CT"/>
    <property type="match status" value="1"/>
</dbReference>
<dbReference type="GO" id="GO:0030686">
    <property type="term" value="C:90S preribosome"/>
    <property type="evidence" value="ECO:0007669"/>
    <property type="project" value="TreeGrafter"/>
</dbReference>
<keyword evidence="5" id="KW-0539">Nucleus</keyword>
<feature type="domain" description="BING4 C-terminal" evidence="8">
    <location>
        <begin position="395"/>
        <end position="473"/>
    </location>
</feature>
<dbReference type="AlphaFoldDB" id="A0AA36GBC1"/>
<evidence type="ECO:0000256" key="4">
    <source>
        <dbReference type="ARBA" id="ARBA00022737"/>
    </source>
</evidence>
<dbReference type="InterPro" id="IPR036322">
    <property type="entry name" value="WD40_repeat_dom_sf"/>
</dbReference>
<comment type="caution">
    <text evidence="9">The sequence shown here is derived from an EMBL/GenBank/DDBJ whole genome shotgun (WGS) entry which is preliminary data.</text>
</comment>